<organism evidence="1 2">
    <name type="scientific">Melia azedarach</name>
    <name type="common">Chinaberry tree</name>
    <dbReference type="NCBI Taxonomy" id="155640"/>
    <lineage>
        <taxon>Eukaryota</taxon>
        <taxon>Viridiplantae</taxon>
        <taxon>Streptophyta</taxon>
        <taxon>Embryophyta</taxon>
        <taxon>Tracheophyta</taxon>
        <taxon>Spermatophyta</taxon>
        <taxon>Magnoliopsida</taxon>
        <taxon>eudicotyledons</taxon>
        <taxon>Gunneridae</taxon>
        <taxon>Pentapetalae</taxon>
        <taxon>rosids</taxon>
        <taxon>malvids</taxon>
        <taxon>Sapindales</taxon>
        <taxon>Meliaceae</taxon>
        <taxon>Melia</taxon>
    </lineage>
</organism>
<proteinExistence type="predicted"/>
<evidence type="ECO:0000313" key="1">
    <source>
        <dbReference type="EMBL" id="KAJ4722894.1"/>
    </source>
</evidence>
<dbReference type="EMBL" id="CM051396">
    <property type="protein sequence ID" value="KAJ4722894.1"/>
    <property type="molecule type" value="Genomic_DNA"/>
</dbReference>
<evidence type="ECO:0000313" key="2">
    <source>
        <dbReference type="Proteomes" id="UP001164539"/>
    </source>
</evidence>
<comment type="caution">
    <text evidence="1">The sequence shown here is derived from an EMBL/GenBank/DDBJ whole genome shotgun (WGS) entry which is preliminary data.</text>
</comment>
<reference evidence="1 2" key="1">
    <citation type="journal article" date="2023" name="Science">
        <title>Complex scaffold remodeling in plant triterpene biosynthesis.</title>
        <authorList>
            <person name="De La Pena R."/>
            <person name="Hodgson H."/>
            <person name="Liu J.C."/>
            <person name="Stephenson M.J."/>
            <person name="Martin A.C."/>
            <person name="Owen C."/>
            <person name="Harkess A."/>
            <person name="Leebens-Mack J."/>
            <person name="Jimenez L.E."/>
            <person name="Osbourn A."/>
            <person name="Sattely E.S."/>
        </authorList>
    </citation>
    <scope>NUCLEOTIDE SEQUENCE [LARGE SCALE GENOMIC DNA]</scope>
    <source>
        <strain evidence="2">cv. JPN11</strain>
        <tissue evidence="1">Leaf</tissue>
    </source>
</reference>
<dbReference type="Proteomes" id="UP001164539">
    <property type="component" value="Chromosome 3"/>
</dbReference>
<name>A0ACC1YIP5_MELAZ</name>
<accession>A0ACC1YIP5</accession>
<keyword evidence="2" id="KW-1185">Reference proteome</keyword>
<gene>
    <name evidence="1" type="ORF">OWV82_006327</name>
</gene>
<protein>
    <submittedName>
        <fullName evidence="1">Holliday junction resolvase</fullName>
    </submittedName>
</protein>
<sequence length="1009" mass="114125">MEKQCSSNELQRLIDAVKASDVVENRVKLLGEVRDLDLSEKSDIAFLIECLTTFWEDFTCLDISQCILNKNILDVAAKYVDSDLSGCLQKFLNLAVKASVWCGKHLKMTRMSQEESQEEEHCSFFFQLLSEFLNFSAASFSALIRYPVSENKISMTIVEKFILEQLNLTKDAVSESKIINSVGLDILKVAQTIIDAVIRLCKEYSQSVKWESCDARFEKEKLGTYCEEPTVMNHVANITKCTVEKLSELGILAANGGGSLVTILNVSWKGVGTLLLLGKEVLAVKVNVADIIVTLISLVNDSLRCAAEVWSSLKEPISVNEARRTFVPVKFYLINAVKIASLFPSQAYLVYKEITLCVLTISTLRISLSHEKVLKVASEVLADLLEKSCLDLLNSLLNTDLIKREHKFEMLDWLFTEECYLNPISEDPSSNYKTASNDEIFCLSCEAMPGARILLPGRVALFLTLLMYSRDLEEDVKLGITRKLGWFLDVLTDEEVYSFTLITQIPVLYSSGKSTELVWEPLFSALLHALKTFMIVVSSCHVWEELMSFLLENFFHPHYLCWEIMMELWCFLVSHADLDLVNDIFNKLCVLMKALISSESVLLPGSTLRKMARSICILLTYSEQSMVERVYNYIVSDDRSHSSSIMYVALLLEGFPVNSLSDNIRSSAKQKIITDYFSFIERFDDKSVSAYHSGAYGVPVYALSASLQSLQVSISDTDMKTLKFLVAIVRCCRNPVEKVLKDQYLKLLSETLGIISNMKHLYASSDEMDKVIMELQGLFISSPSISDTPLYQCKSQLALFMAGFAHMEMSESDDCAKSSAVRQLYHMLFRERHWALVHLALAAFGYFAQRTTCDQLWKFMIEDAALSYDLLSGNEPNVDRFLSEIKVFLDKELALCTMTPSSEQIGLLVKEGRILRERIRTLSNIELEPLRCQNMEIDDENQSNKRRKLPDGICQGMELLQNGLKVIGDGISQWQQNEFDFSELQDKFLNQLSRLEDVISHLVGLTDGG</sequence>